<name>A0A918K333_9GAMM</name>
<dbReference type="InterPro" id="IPR031322">
    <property type="entry name" value="Shikimate/glucono_kinase"/>
</dbReference>
<accession>A0A918K333</accession>
<dbReference type="GO" id="GO:0005524">
    <property type="term" value="F:ATP binding"/>
    <property type="evidence" value="ECO:0007669"/>
    <property type="project" value="UniProtKB-KW"/>
</dbReference>
<keyword evidence="4 10" id="KW-0808">Transferase</keyword>
<keyword evidence="7 10" id="KW-0067">ATP-binding</keyword>
<evidence type="ECO:0000256" key="2">
    <source>
        <dbReference type="ARBA" id="ARBA00008420"/>
    </source>
</evidence>
<evidence type="ECO:0000256" key="5">
    <source>
        <dbReference type="ARBA" id="ARBA00022741"/>
    </source>
</evidence>
<keyword evidence="5 10" id="KW-0547">Nucleotide-binding</keyword>
<dbReference type="RefSeq" id="WP_189607667.1">
    <property type="nucleotide sequence ID" value="NZ_BMXR01000003.1"/>
</dbReference>
<dbReference type="Proteomes" id="UP000626148">
    <property type="component" value="Unassembled WGS sequence"/>
</dbReference>
<reference evidence="11" key="2">
    <citation type="submission" date="2020-09" db="EMBL/GenBank/DDBJ databases">
        <authorList>
            <person name="Sun Q."/>
            <person name="Kim S."/>
        </authorList>
    </citation>
    <scope>NUCLEOTIDE SEQUENCE</scope>
    <source>
        <strain evidence="11">KCTC 22169</strain>
    </source>
</reference>
<comment type="similarity">
    <text evidence="2 10">Belongs to the gluconokinase GntK/GntV family.</text>
</comment>
<dbReference type="GO" id="GO:0019521">
    <property type="term" value="P:D-gluconate metabolic process"/>
    <property type="evidence" value="ECO:0007669"/>
    <property type="project" value="UniProtKB-KW"/>
</dbReference>
<keyword evidence="12" id="KW-1185">Reference proteome</keyword>
<dbReference type="EMBL" id="BMXR01000003">
    <property type="protein sequence ID" value="GGX47228.1"/>
    <property type="molecule type" value="Genomic_DNA"/>
</dbReference>
<dbReference type="GO" id="GO:0005737">
    <property type="term" value="C:cytoplasm"/>
    <property type="evidence" value="ECO:0007669"/>
    <property type="project" value="TreeGrafter"/>
</dbReference>
<keyword evidence="6 10" id="KW-0418">Kinase</keyword>
<dbReference type="InterPro" id="IPR027417">
    <property type="entry name" value="P-loop_NTPase"/>
</dbReference>
<evidence type="ECO:0000256" key="4">
    <source>
        <dbReference type="ARBA" id="ARBA00022679"/>
    </source>
</evidence>
<reference evidence="11" key="1">
    <citation type="journal article" date="2014" name="Int. J. Syst. Evol. Microbiol.">
        <title>Complete genome sequence of Corynebacterium casei LMG S-19264T (=DSM 44701T), isolated from a smear-ripened cheese.</title>
        <authorList>
            <consortium name="US DOE Joint Genome Institute (JGI-PGF)"/>
            <person name="Walter F."/>
            <person name="Albersmeier A."/>
            <person name="Kalinowski J."/>
            <person name="Ruckert C."/>
        </authorList>
    </citation>
    <scope>NUCLEOTIDE SEQUENCE</scope>
    <source>
        <strain evidence="11">KCTC 22169</strain>
    </source>
</reference>
<dbReference type="Gene3D" id="3.40.50.300">
    <property type="entry name" value="P-loop containing nucleotide triphosphate hydrolases"/>
    <property type="match status" value="1"/>
</dbReference>
<dbReference type="PANTHER" id="PTHR43442">
    <property type="entry name" value="GLUCONOKINASE-RELATED"/>
    <property type="match status" value="1"/>
</dbReference>
<dbReference type="SUPFAM" id="SSF52540">
    <property type="entry name" value="P-loop containing nucleoside triphosphate hydrolases"/>
    <property type="match status" value="1"/>
</dbReference>
<dbReference type="EC" id="2.7.1.12" evidence="3 10"/>
<comment type="catalytic activity">
    <reaction evidence="9 10">
        <text>D-gluconate + ATP = 6-phospho-D-gluconate + ADP + H(+)</text>
        <dbReference type="Rhea" id="RHEA:19433"/>
        <dbReference type="ChEBI" id="CHEBI:15378"/>
        <dbReference type="ChEBI" id="CHEBI:18391"/>
        <dbReference type="ChEBI" id="CHEBI:30616"/>
        <dbReference type="ChEBI" id="CHEBI:58759"/>
        <dbReference type="ChEBI" id="CHEBI:456216"/>
        <dbReference type="EC" id="2.7.1.12"/>
    </reaction>
</comment>
<dbReference type="PANTHER" id="PTHR43442:SF3">
    <property type="entry name" value="GLUCONOKINASE-RELATED"/>
    <property type="match status" value="1"/>
</dbReference>
<proteinExistence type="inferred from homology"/>
<evidence type="ECO:0000313" key="11">
    <source>
        <dbReference type="EMBL" id="GGX47228.1"/>
    </source>
</evidence>
<dbReference type="InterPro" id="IPR006001">
    <property type="entry name" value="Therm_gnt_kin"/>
</dbReference>
<evidence type="ECO:0000256" key="3">
    <source>
        <dbReference type="ARBA" id="ARBA00012054"/>
    </source>
</evidence>
<evidence type="ECO:0000256" key="8">
    <source>
        <dbReference type="ARBA" id="ARBA00023064"/>
    </source>
</evidence>
<comment type="pathway">
    <text evidence="1">Carbohydrate acid metabolism.</text>
</comment>
<evidence type="ECO:0000313" key="12">
    <source>
        <dbReference type="Proteomes" id="UP000626148"/>
    </source>
</evidence>
<evidence type="ECO:0000256" key="10">
    <source>
        <dbReference type="RuleBase" id="RU363066"/>
    </source>
</evidence>
<evidence type="ECO:0000256" key="1">
    <source>
        <dbReference type="ARBA" id="ARBA00004761"/>
    </source>
</evidence>
<dbReference type="NCBIfam" id="TIGR01313">
    <property type="entry name" value="therm_gnt_kin"/>
    <property type="match status" value="1"/>
</dbReference>
<gene>
    <name evidence="11" type="primary">aroK</name>
    <name evidence="11" type="ORF">GCM10007392_12570</name>
</gene>
<sequence>MNSNSIVVMGVSGSGKSLIGAQLADRLGQPFYDADDFHSPANVRKMANGIPLSDADREGWLTDLAGLIERHDGLVLACSALRRAYRDRLRRARPDLTFLYLDGDIDTIWERLDRREDHYFNGRAMLESQFAQLEPPSDDEAIRIDIRQSAEQVLTQCLAAVYKGLNRTNPRR</sequence>
<protein>
    <recommendedName>
        <fullName evidence="3 10">Gluconokinase</fullName>
        <ecNumber evidence="3 10">2.7.1.12</ecNumber>
    </recommendedName>
</protein>
<dbReference type="GO" id="GO:0046316">
    <property type="term" value="F:gluconokinase activity"/>
    <property type="evidence" value="ECO:0007669"/>
    <property type="project" value="UniProtKB-EC"/>
</dbReference>
<organism evidence="11 12">
    <name type="scientific">Saccharospirillum salsuginis</name>
    <dbReference type="NCBI Taxonomy" id="418750"/>
    <lineage>
        <taxon>Bacteria</taxon>
        <taxon>Pseudomonadati</taxon>
        <taxon>Pseudomonadota</taxon>
        <taxon>Gammaproteobacteria</taxon>
        <taxon>Oceanospirillales</taxon>
        <taxon>Saccharospirillaceae</taxon>
        <taxon>Saccharospirillum</taxon>
    </lineage>
</organism>
<dbReference type="AlphaFoldDB" id="A0A918K333"/>
<evidence type="ECO:0000256" key="6">
    <source>
        <dbReference type="ARBA" id="ARBA00022777"/>
    </source>
</evidence>
<comment type="caution">
    <text evidence="11">The sequence shown here is derived from an EMBL/GenBank/DDBJ whole genome shotgun (WGS) entry which is preliminary data.</text>
</comment>
<evidence type="ECO:0000256" key="9">
    <source>
        <dbReference type="ARBA" id="ARBA00048090"/>
    </source>
</evidence>
<dbReference type="CDD" id="cd02021">
    <property type="entry name" value="GntK"/>
    <property type="match status" value="1"/>
</dbReference>
<dbReference type="FunFam" id="3.40.50.300:FF:000522">
    <property type="entry name" value="Gluconokinase"/>
    <property type="match status" value="1"/>
</dbReference>
<dbReference type="Pfam" id="PF01202">
    <property type="entry name" value="SKI"/>
    <property type="match status" value="1"/>
</dbReference>
<evidence type="ECO:0000256" key="7">
    <source>
        <dbReference type="ARBA" id="ARBA00022840"/>
    </source>
</evidence>
<keyword evidence="8" id="KW-0311">Gluconate utilization</keyword>